<sequence>MNQATSPAESQQATSQEQQLQQILQAYNQLLETNQFLFTAAGLTDHARISWRRIPESERASMTWDQYKEWIQKSFGSLLTLPQAIEAMEKLNQSKSATLYTAQFNACTLLNSTNLTMPELFRITDNLDKLQQEAEKLDDLMFRHARRTQNNSSQSFRANQTSFKKPPSTPSFRNAFPSLDDPMDLSNTEQSQGRAC</sequence>
<gene>
    <name evidence="4" type="ORF">CcCBS67573_g09985</name>
</gene>
<feature type="domain" description="Retrotransposon gag" evidence="3">
    <location>
        <begin position="42"/>
        <end position="106"/>
    </location>
</feature>
<dbReference type="InterPro" id="IPR005162">
    <property type="entry name" value="Retrotrans_gag_dom"/>
</dbReference>
<keyword evidence="1" id="KW-0175">Coiled coil</keyword>
<feature type="compositionally biased region" description="Polar residues" evidence="2">
    <location>
        <begin position="148"/>
        <end position="163"/>
    </location>
</feature>
<dbReference type="Pfam" id="PF03732">
    <property type="entry name" value="Retrotrans_gag"/>
    <property type="match status" value="1"/>
</dbReference>
<accession>A0A507DL63</accession>
<dbReference type="Proteomes" id="UP000320333">
    <property type="component" value="Unassembled WGS sequence"/>
</dbReference>
<dbReference type="OrthoDB" id="2151701at2759"/>
<evidence type="ECO:0000259" key="3">
    <source>
        <dbReference type="Pfam" id="PF03732"/>
    </source>
</evidence>
<keyword evidence="5" id="KW-1185">Reference proteome</keyword>
<feature type="coiled-coil region" evidence="1">
    <location>
        <begin position="120"/>
        <end position="147"/>
    </location>
</feature>
<reference evidence="4 5" key="1">
    <citation type="journal article" date="2019" name="Sci. Rep.">
        <title>Comparative genomics of chytrid fungi reveal insights into the obligate biotrophic and pathogenic lifestyle of Synchytrium endobioticum.</title>
        <authorList>
            <person name="van de Vossenberg B.T.L.H."/>
            <person name="Warris S."/>
            <person name="Nguyen H.D.T."/>
            <person name="van Gent-Pelzer M.P.E."/>
            <person name="Joly D.L."/>
            <person name="van de Geest H.C."/>
            <person name="Bonants P.J.M."/>
            <person name="Smith D.S."/>
            <person name="Levesque C.A."/>
            <person name="van der Lee T.A.J."/>
        </authorList>
    </citation>
    <scope>NUCLEOTIDE SEQUENCE [LARGE SCALE GENOMIC DNA]</scope>
    <source>
        <strain evidence="4 5">CBS 675.73</strain>
    </source>
</reference>
<evidence type="ECO:0000313" key="4">
    <source>
        <dbReference type="EMBL" id="TPX51937.1"/>
    </source>
</evidence>
<organism evidence="4 5">
    <name type="scientific">Chytriomyces confervae</name>
    <dbReference type="NCBI Taxonomy" id="246404"/>
    <lineage>
        <taxon>Eukaryota</taxon>
        <taxon>Fungi</taxon>
        <taxon>Fungi incertae sedis</taxon>
        <taxon>Chytridiomycota</taxon>
        <taxon>Chytridiomycota incertae sedis</taxon>
        <taxon>Chytridiomycetes</taxon>
        <taxon>Chytridiales</taxon>
        <taxon>Chytriomycetaceae</taxon>
        <taxon>Chytriomyces</taxon>
    </lineage>
</organism>
<comment type="caution">
    <text evidence="4">The sequence shown here is derived from an EMBL/GenBank/DDBJ whole genome shotgun (WGS) entry which is preliminary data.</text>
</comment>
<dbReference type="EMBL" id="QEAP01001100">
    <property type="protein sequence ID" value="TPX51937.1"/>
    <property type="molecule type" value="Genomic_DNA"/>
</dbReference>
<dbReference type="AlphaFoldDB" id="A0A507DL63"/>
<protein>
    <recommendedName>
        <fullName evidence="3">Retrotransposon gag domain-containing protein</fullName>
    </recommendedName>
</protein>
<name>A0A507DL63_9FUNG</name>
<evidence type="ECO:0000256" key="2">
    <source>
        <dbReference type="SAM" id="MobiDB-lite"/>
    </source>
</evidence>
<feature type="region of interest" description="Disordered" evidence="2">
    <location>
        <begin position="148"/>
        <end position="196"/>
    </location>
</feature>
<feature type="compositionally biased region" description="Polar residues" evidence="2">
    <location>
        <begin position="185"/>
        <end position="196"/>
    </location>
</feature>
<evidence type="ECO:0000313" key="5">
    <source>
        <dbReference type="Proteomes" id="UP000320333"/>
    </source>
</evidence>
<proteinExistence type="predicted"/>
<evidence type="ECO:0000256" key="1">
    <source>
        <dbReference type="SAM" id="Coils"/>
    </source>
</evidence>